<dbReference type="OrthoDB" id="5552446at2759"/>
<gene>
    <name evidence="2" type="ORF">IWW36_001935</name>
</gene>
<sequence length="248" mass="27312">MVLYTVLGTHYVRMLNQSLSYRHSVWRSARSVHSRSRLPEGSTVIYEAQSGKAIRMLKFMSLTGTAIACTSTVAVAAAQSSGNLEDTDLNTVSMVLASLISISSTLIITKMFGPFVTRITLIPSAQIKSSKVDARGLPKFDSILSSAHASKKSAQGLLSGRINNNTELLMETPGLLGLNSQTTRVRITELIPSIKRFRTWELTSVAVAARKKQDIETPQRVFTVFWRQLKDSPNRKILEEINAMIGPT</sequence>
<accession>A0A9W8ID02</accession>
<comment type="caution">
    <text evidence="2">The sequence shown here is derived from an EMBL/GenBank/DDBJ whole genome shotgun (WGS) entry which is preliminary data.</text>
</comment>
<keyword evidence="1" id="KW-0472">Membrane</keyword>
<dbReference type="EMBL" id="JANBUW010000034">
    <property type="protein sequence ID" value="KAJ2850383.1"/>
    <property type="molecule type" value="Genomic_DNA"/>
</dbReference>
<evidence type="ECO:0000313" key="3">
    <source>
        <dbReference type="Proteomes" id="UP001139887"/>
    </source>
</evidence>
<evidence type="ECO:0000313" key="2">
    <source>
        <dbReference type="EMBL" id="KAJ2850383.1"/>
    </source>
</evidence>
<organism evidence="2 3">
    <name type="scientific">Coemansia brasiliensis</name>
    <dbReference type="NCBI Taxonomy" id="2650707"/>
    <lineage>
        <taxon>Eukaryota</taxon>
        <taxon>Fungi</taxon>
        <taxon>Fungi incertae sedis</taxon>
        <taxon>Zoopagomycota</taxon>
        <taxon>Kickxellomycotina</taxon>
        <taxon>Kickxellomycetes</taxon>
        <taxon>Kickxellales</taxon>
        <taxon>Kickxellaceae</taxon>
        <taxon>Coemansia</taxon>
    </lineage>
</organism>
<feature type="transmembrane region" description="Helical" evidence="1">
    <location>
        <begin position="91"/>
        <end position="109"/>
    </location>
</feature>
<protein>
    <submittedName>
        <fullName evidence="2">Uncharacterized protein</fullName>
    </submittedName>
</protein>
<dbReference type="Proteomes" id="UP001139887">
    <property type="component" value="Unassembled WGS sequence"/>
</dbReference>
<feature type="transmembrane region" description="Helical" evidence="1">
    <location>
        <begin position="59"/>
        <end position="79"/>
    </location>
</feature>
<dbReference type="AlphaFoldDB" id="A0A9W8ID02"/>
<evidence type="ECO:0000256" key="1">
    <source>
        <dbReference type="SAM" id="Phobius"/>
    </source>
</evidence>
<keyword evidence="1" id="KW-1133">Transmembrane helix</keyword>
<keyword evidence="1" id="KW-0812">Transmembrane</keyword>
<name>A0A9W8ID02_9FUNG</name>
<reference evidence="2" key="1">
    <citation type="submission" date="2022-07" db="EMBL/GenBank/DDBJ databases">
        <title>Phylogenomic reconstructions and comparative analyses of Kickxellomycotina fungi.</title>
        <authorList>
            <person name="Reynolds N.K."/>
            <person name="Stajich J.E."/>
            <person name="Barry K."/>
            <person name="Grigoriev I.V."/>
            <person name="Crous P."/>
            <person name="Smith M.E."/>
        </authorList>
    </citation>
    <scope>NUCLEOTIDE SEQUENCE</scope>
    <source>
        <strain evidence="2">NRRL 1566</strain>
    </source>
</reference>
<proteinExistence type="predicted"/>
<keyword evidence="3" id="KW-1185">Reference proteome</keyword>